<dbReference type="GO" id="GO:0016020">
    <property type="term" value="C:membrane"/>
    <property type="evidence" value="ECO:0007669"/>
    <property type="project" value="TreeGrafter"/>
</dbReference>
<proteinExistence type="predicted"/>
<feature type="compositionally biased region" description="Polar residues" evidence="3">
    <location>
        <begin position="456"/>
        <end position="472"/>
    </location>
</feature>
<dbReference type="AlphaFoldDB" id="A0A9Q0ILA9"/>
<dbReference type="SUPFAM" id="SSF57424">
    <property type="entry name" value="LDL receptor-like module"/>
    <property type="match status" value="1"/>
</dbReference>
<dbReference type="InterPro" id="IPR036055">
    <property type="entry name" value="LDL_receptor-like_sf"/>
</dbReference>
<comment type="caution">
    <text evidence="7">The sequence shown here is derived from an EMBL/GenBank/DDBJ whole genome shotgun (WGS) entry which is preliminary data.</text>
</comment>
<dbReference type="InterPro" id="IPR042378">
    <property type="entry name" value="IDD"/>
</dbReference>
<dbReference type="PANTHER" id="PTHR15256">
    <property type="entry name" value="INTEGRAL MEMBRANE PROTEIN DGCR2/IDD"/>
    <property type="match status" value="1"/>
</dbReference>
<comment type="caution">
    <text evidence="2">Lacks conserved residue(s) required for the propagation of feature annotation.</text>
</comment>
<evidence type="ECO:0000256" key="5">
    <source>
        <dbReference type="SAM" id="SignalP"/>
    </source>
</evidence>
<dbReference type="InterPro" id="IPR002172">
    <property type="entry name" value="LDrepeatLR_classA_rpt"/>
</dbReference>
<dbReference type="PANTHER" id="PTHR15256:SF6">
    <property type="entry name" value="INTEGRAL MEMBRANE PROTEIN DGCR2_IDD"/>
    <property type="match status" value="1"/>
</dbReference>
<dbReference type="Gene3D" id="4.10.400.10">
    <property type="entry name" value="Low-density Lipoprotein Receptor"/>
    <property type="match status" value="1"/>
</dbReference>
<gene>
    <name evidence="7" type="ORF">NHX12_026834</name>
</gene>
<dbReference type="Gene3D" id="3.10.100.10">
    <property type="entry name" value="Mannose-Binding Protein A, subunit A"/>
    <property type="match status" value="1"/>
</dbReference>
<feature type="region of interest" description="Disordered" evidence="3">
    <location>
        <begin position="488"/>
        <end position="538"/>
    </location>
</feature>
<dbReference type="Pfam" id="PF00059">
    <property type="entry name" value="Lectin_C"/>
    <property type="match status" value="1"/>
</dbReference>
<dbReference type="EMBL" id="JANIIK010000043">
    <property type="protein sequence ID" value="KAJ3604782.1"/>
    <property type="molecule type" value="Genomic_DNA"/>
</dbReference>
<keyword evidence="4" id="KW-1133">Transmembrane helix</keyword>
<accession>A0A9Q0ILA9</accession>
<dbReference type="PROSITE" id="PS50041">
    <property type="entry name" value="C_TYPE_LECTIN_2"/>
    <property type="match status" value="1"/>
</dbReference>
<dbReference type="SMART" id="SM00214">
    <property type="entry name" value="VWC"/>
    <property type="match status" value="1"/>
</dbReference>
<dbReference type="SUPFAM" id="SSF56436">
    <property type="entry name" value="C-type lectin-like"/>
    <property type="match status" value="1"/>
</dbReference>
<evidence type="ECO:0000256" key="1">
    <source>
        <dbReference type="ARBA" id="ARBA00023157"/>
    </source>
</evidence>
<dbReference type="PROSITE" id="PS01208">
    <property type="entry name" value="VWFC_1"/>
    <property type="match status" value="1"/>
</dbReference>
<feature type="transmembrane region" description="Helical" evidence="4">
    <location>
        <begin position="326"/>
        <end position="347"/>
    </location>
</feature>
<keyword evidence="5" id="KW-0732">Signal</keyword>
<feature type="signal peptide" evidence="5">
    <location>
        <begin position="1"/>
        <end position="24"/>
    </location>
</feature>
<keyword evidence="4" id="KW-0812">Transmembrane</keyword>
<evidence type="ECO:0000256" key="3">
    <source>
        <dbReference type="SAM" id="MobiDB-lite"/>
    </source>
</evidence>
<reference evidence="7" key="1">
    <citation type="submission" date="2022-07" db="EMBL/GenBank/DDBJ databases">
        <title>Chromosome-level genome of Muraenolepis orangiensis.</title>
        <authorList>
            <person name="Kim J."/>
        </authorList>
    </citation>
    <scope>NUCLEOTIDE SEQUENCE</scope>
    <source>
        <strain evidence="7">KU_S4_2022</strain>
        <tissue evidence="7">Muscle</tissue>
    </source>
</reference>
<keyword evidence="4" id="KW-0472">Membrane</keyword>
<name>A0A9Q0ILA9_9TELE</name>
<dbReference type="InterPro" id="IPR016186">
    <property type="entry name" value="C-type_lectin-like/link_sf"/>
</dbReference>
<keyword evidence="8" id="KW-1185">Reference proteome</keyword>
<dbReference type="CDD" id="cd00112">
    <property type="entry name" value="LDLa"/>
    <property type="match status" value="1"/>
</dbReference>
<dbReference type="OrthoDB" id="8998425at2759"/>
<organism evidence="7 8">
    <name type="scientific">Muraenolepis orangiensis</name>
    <name type="common">Patagonian moray cod</name>
    <dbReference type="NCBI Taxonomy" id="630683"/>
    <lineage>
        <taxon>Eukaryota</taxon>
        <taxon>Metazoa</taxon>
        <taxon>Chordata</taxon>
        <taxon>Craniata</taxon>
        <taxon>Vertebrata</taxon>
        <taxon>Euteleostomi</taxon>
        <taxon>Actinopterygii</taxon>
        <taxon>Neopterygii</taxon>
        <taxon>Teleostei</taxon>
        <taxon>Neoteleostei</taxon>
        <taxon>Acanthomorphata</taxon>
        <taxon>Zeiogadaria</taxon>
        <taxon>Gadariae</taxon>
        <taxon>Gadiformes</taxon>
        <taxon>Muraenolepidoidei</taxon>
        <taxon>Muraenolepididae</taxon>
        <taxon>Muraenolepis</taxon>
    </lineage>
</organism>
<keyword evidence="1 2" id="KW-1015">Disulfide bond</keyword>
<dbReference type="SMART" id="SM00192">
    <property type="entry name" value="LDLa"/>
    <property type="match status" value="1"/>
</dbReference>
<evidence type="ECO:0000256" key="2">
    <source>
        <dbReference type="PROSITE-ProRule" id="PRU00124"/>
    </source>
</evidence>
<sequence length="538" mass="60329">MLLLKGDGSCRLVLLSLLLGLASTDPPTTEHRCSPNQFACLSGKTQCIPLDWQCDGWTACDDQSDELDCHPIKEERFRFGSGFDQVEEVVFNKKCPSGWHHYEKTASCYKAFLKKENFWQAVDTCQKVNGSLATFVTDEELQFILKIDVEFDDKVCEQTRDQCKFWVGYQYVITTQNHSLVGHWEVAYKGLMQAFLPPDSLPGFSQEDNVYCGQLQRFQSRSMNERGLHSWNAENCYKKFPFLCKRRQTCVDIRDSVVNEGYYFTPKGDDPCLSCTCHDGEPEMCIAALCERPQNCQHFRKDPKECCKFTCLDPDSSSLFDSMASGMRLIVSCISSFLILSLLLFMVHRLRQRRRQRIETLIGGNLHPFHLGRRGPDFDCSEEAFGTGLTPLHLSDDGDGGAFHFQEPPPPYYKYPDLPHPDDPPPPYEAAVHPNNLLYVELARRGVPVVPRQAGGTMSRQAGGTMSRQAGGTMSRCLQVAIPQVPQALPPVTGPAPQHREDSVDSSTLLVVPDTPTHDGHAPDEEDATAGRSLSTVV</sequence>
<dbReference type="Pfam" id="PF00057">
    <property type="entry name" value="Ldl_recept_a"/>
    <property type="match status" value="1"/>
</dbReference>
<dbReference type="PROSITE" id="PS50068">
    <property type="entry name" value="LDLRA_2"/>
    <property type="match status" value="1"/>
</dbReference>
<dbReference type="InterPro" id="IPR016187">
    <property type="entry name" value="CTDL_fold"/>
</dbReference>
<dbReference type="Proteomes" id="UP001148018">
    <property type="component" value="Unassembled WGS sequence"/>
</dbReference>
<dbReference type="SMART" id="SM00034">
    <property type="entry name" value="CLECT"/>
    <property type="match status" value="1"/>
</dbReference>
<evidence type="ECO:0000256" key="4">
    <source>
        <dbReference type="SAM" id="Phobius"/>
    </source>
</evidence>
<evidence type="ECO:0000259" key="6">
    <source>
        <dbReference type="PROSITE" id="PS50041"/>
    </source>
</evidence>
<protein>
    <recommendedName>
        <fullName evidence="6">C-type lectin domain-containing protein</fullName>
    </recommendedName>
</protein>
<feature type="disulfide bond" evidence="2">
    <location>
        <begin position="54"/>
        <end position="69"/>
    </location>
</feature>
<dbReference type="InterPro" id="IPR001304">
    <property type="entry name" value="C-type_lectin-like"/>
</dbReference>
<feature type="chain" id="PRO_5040306147" description="C-type lectin domain-containing protein" evidence="5">
    <location>
        <begin position="25"/>
        <end position="538"/>
    </location>
</feature>
<feature type="region of interest" description="Disordered" evidence="3">
    <location>
        <begin position="453"/>
        <end position="472"/>
    </location>
</feature>
<feature type="domain" description="C-type lectin" evidence="6">
    <location>
        <begin position="104"/>
        <end position="245"/>
    </location>
</feature>
<evidence type="ECO:0000313" key="7">
    <source>
        <dbReference type="EMBL" id="KAJ3604782.1"/>
    </source>
</evidence>
<evidence type="ECO:0000313" key="8">
    <source>
        <dbReference type="Proteomes" id="UP001148018"/>
    </source>
</evidence>
<dbReference type="InterPro" id="IPR001007">
    <property type="entry name" value="VWF_dom"/>
</dbReference>